<feature type="region of interest" description="Disordered" evidence="2">
    <location>
        <begin position="1"/>
        <end position="46"/>
    </location>
</feature>
<dbReference type="Gene3D" id="1.10.510.10">
    <property type="entry name" value="Transferase(Phosphotransferase) domain 1"/>
    <property type="match status" value="1"/>
</dbReference>
<dbReference type="KEGG" id="vg:2979014"/>
<dbReference type="InterPro" id="IPR011009">
    <property type="entry name" value="Kinase-like_dom_sf"/>
</dbReference>
<dbReference type="InterPro" id="IPR019541">
    <property type="entry name" value="Trappin_transglut-bd_rpt"/>
</dbReference>
<evidence type="ECO:0000313" key="3">
    <source>
        <dbReference type="EMBL" id="AAU11010.1"/>
    </source>
</evidence>
<dbReference type="GeneID" id="2979014"/>
<reference evidence="3 4" key="1">
    <citation type="journal article" date="2004" name="J. Virol.">
        <title>Complete genome sequence of lymphocystis disease virus isolated from China.</title>
        <authorList>
            <person name="Zhang Q.Y."/>
            <person name="Xiao F."/>
            <person name="Xie J."/>
            <person name="Li Z.Q."/>
            <person name="Gui J.F."/>
        </authorList>
    </citation>
    <scope>NUCLEOTIDE SEQUENCE [LARGE SCALE GENOMIC DNA]</scope>
</reference>
<feature type="compositionally biased region" description="Polar residues" evidence="2">
    <location>
        <begin position="1"/>
        <end position="10"/>
    </location>
</feature>
<organism evidence="3 4">
    <name type="scientific">lymphocystis disease virus-China</name>
    <dbReference type="NCBI Taxonomy" id="256729"/>
    <lineage>
        <taxon>Viruses</taxon>
        <taxon>Varidnaviria</taxon>
        <taxon>Bamfordvirae</taxon>
        <taxon>Nucleocytoviricota</taxon>
        <taxon>Megaviricetes</taxon>
        <taxon>Pimascovirales</taxon>
        <taxon>Pimascovirales incertae sedis</taxon>
        <taxon>Iridoviridae</taxon>
        <taxon>Alphairidovirinae</taxon>
        <taxon>Lymphocystivirus</taxon>
        <taxon>Lymphocystivirus paralichthys1</taxon>
        <taxon>Lymphocystis disease virus 2</taxon>
    </lineage>
</organism>
<dbReference type="GO" id="GO:0019031">
    <property type="term" value="C:viral envelope"/>
    <property type="evidence" value="ECO:0007669"/>
    <property type="project" value="UniProtKB-KW"/>
</dbReference>
<keyword evidence="3" id="KW-0946">Virion</keyword>
<accession>Q677U7</accession>
<evidence type="ECO:0000256" key="1">
    <source>
        <dbReference type="ARBA" id="ARBA00022737"/>
    </source>
</evidence>
<dbReference type="RefSeq" id="YP_073671.1">
    <property type="nucleotide sequence ID" value="NC_005902.1"/>
</dbReference>
<dbReference type="EMBL" id="AY380826">
    <property type="protein sequence ID" value="AAU11010.1"/>
    <property type="molecule type" value="Genomic_DNA"/>
</dbReference>
<protein>
    <submittedName>
        <fullName evidence="3">Major outer envelope glycoprotein-like protein</fullName>
    </submittedName>
</protein>
<dbReference type="Pfam" id="PF10511">
    <property type="entry name" value="Cementoin"/>
    <property type="match status" value="3"/>
</dbReference>
<name>Q677U7_9VIRU</name>
<keyword evidence="3" id="KW-0261">Viral envelope protein</keyword>
<dbReference type="Proteomes" id="UP000106699">
    <property type="component" value="Segment"/>
</dbReference>
<dbReference type="SUPFAM" id="SSF56112">
    <property type="entry name" value="Protein kinase-like (PK-like)"/>
    <property type="match status" value="1"/>
</dbReference>
<sequence length="801" mass="89424">MQSSKSSKIKSPTVFGKPPEPNKQGSKKSVKNSNQPQYSPKTSNFHVFNTNQPPFFGNTQAVNNFSAYNPSIYSSFGNVQQPGLNPFSGNQFNSFGSNQHGFNHFEASSRGNQQPGFNTFGNNPFGVPPGGTPQPGFNTFGNNPFGVPLGGTPQPGFNSFGTQGTTFRFQSHPQFEHKPPEITVEKDDDDYKSLLLEDLNLTSDIIDDESSDESFLPEDNEMPSSSYQYPSVIPILVQEASKAKKATIKTIDSKPSKPSISKHITIQKPVVTQAPTATQKPVVTQAPTATQKPVVTQAPTATQKPVVTQAPTATQKPVVTQAPTATQKPVVTQAPTATQKPVVTQAPTATQKPVVTQAPTATQKPVVTQAPTATQKPVVTQAPTATQKPVVTQAPTATQKPVVTQTSTSIIPDYSIVKNFEDVYTRIQYMNLINGYLRRKHTVLPSCDLIAAKTIAQTERYKMYHVKSGSFYFGCKQTKFKPQKINFFTDLTGWDNWPNLNNKPPEVIVQRILNDIVFNKETQNLLLSAGIEYLCDKCEDAEYVCYNFFTEAIDHVLTEAFLITMTLEEKESIFVQLLCTLAILHCKYGIIHSNIKLKNIALKTVNVSSDYFKYVIGDRNFYIKNTGYIPLLCNFDHAYSVHPDYSSSEYYGIRNVVVTETGLKVGWGNRAGREYQQTPLKLSKKAVFDTNNKFISLETNTTKITWADGQEGTFNKVYKQNKEKIDLKDLRKHPAEDFFRDIDALLQIFAPYERFKIGTDKNKILYGLRGLKYLFADLTAAYLFPEIGDYGLYKREYKYNF</sequence>
<dbReference type="OrthoDB" id="29627at10239"/>
<feature type="compositionally biased region" description="Polar residues" evidence="2">
    <location>
        <begin position="31"/>
        <end position="46"/>
    </location>
</feature>
<keyword evidence="1" id="KW-0677">Repeat</keyword>
<evidence type="ECO:0000256" key="2">
    <source>
        <dbReference type="SAM" id="MobiDB-lite"/>
    </source>
</evidence>
<evidence type="ECO:0000313" key="4">
    <source>
        <dbReference type="Proteomes" id="UP000106699"/>
    </source>
</evidence>
<proteinExistence type="predicted"/>
<keyword evidence="4" id="KW-1185">Reference proteome</keyword>